<feature type="region of interest" description="Disordered" evidence="2">
    <location>
        <begin position="1"/>
        <end position="48"/>
    </location>
</feature>
<dbReference type="AlphaFoldDB" id="A0A8H5EY60"/>
<evidence type="ECO:0000313" key="4">
    <source>
        <dbReference type="EMBL" id="KAF5316945.1"/>
    </source>
</evidence>
<dbReference type="Proteomes" id="UP000541558">
    <property type="component" value="Unassembled WGS sequence"/>
</dbReference>
<dbReference type="PANTHER" id="PTHR10039">
    <property type="entry name" value="AMELOGENIN"/>
    <property type="match status" value="1"/>
</dbReference>
<name>A0A8H5EY60_9AGAR</name>
<feature type="compositionally biased region" description="Polar residues" evidence="2">
    <location>
        <begin position="1"/>
        <end position="19"/>
    </location>
</feature>
<comment type="caution">
    <text evidence="4">The sequence shown here is derived from an EMBL/GenBank/DDBJ whole genome shotgun (WGS) entry which is preliminary data.</text>
</comment>
<proteinExistence type="predicted"/>
<dbReference type="EMBL" id="JAACJK010000219">
    <property type="protein sequence ID" value="KAF5316945.1"/>
    <property type="molecule type" value="Genomic_DNA"/>
</dbReference>
<protein>
    <recommendedName>
        <fullName evidence="3">Nephrocystin 3-like N-terminal domain-containing protein</fullName>
    </recommendedName>
</protein>
<evidence type="ECO:0000256" key="2">
    <source>
        <dbReference type="SAM" id="MobiDB-lite"/>
    </source>
</evidence>
<reference evidence="4 5" key="1">
    <citation type="journal article" date="2020" name="ISME J.">
        <title>Uncovering the hidden diversity of litter-decomposition mechanisms in mushroom-forming fungi.</title>
        <authorList>
            <person name="Floudas D."/>
            <person name="Bentzer J."/>
            <person name="Ahren D."/>
            <person name="Johansson T."/>
            <person name="Persson P."/>
            <person name="Tunlid A."/>
        </authorList>
    </citation>
    <scope>NUCLEOTIDE SEQUENCE [LARGE SCALE GENOMIC DNA]</scope>
    <source>
        <strain evidence="4 5">CBS 175.51</strain>
    </source>
</reference>
<evidence type="ECO:0000256" key="1">
    <source>
        <dbReference type="ARBA" id="ARBA00022737"/>
    </source>
</evidence>
<keyword evidence="5" id="KW-1185">Reference proteome</keyword>
<organism evidence="4 5">
    <name type="scientific">Ephemerocybe angulata</name>
    <dbReference type="NCBI Taxonomy" id="980116"/>
    <lineage>
        <taxon>Eukaryota</taxon>
        <taxon>Fungi</taxon>
        <taxon>Dikarya</taxon>
        <taxon>Basidiomycota</taxon>
        <taxon>Agaricomycotina</taxon>
        <taxon>Agaricomycetes</taxon>
        <taxon>Agaricomycetidae</taxon>
        <taxon>Agaricales</taxon>
        <taxon>Agaricineae</taxon>
        <taxon>Psathyrellaceae</taxon>
        <taxon>Ephemerocybe</taxon>
    </lineage>
</organism>
<dbReference type="PANTHER" id="PTHR10039:SF17">
    <property type="entry name" value="FUNGAL STAND N-TERMINAL GOODBYE DOMAIN-CONTAINING PROTEIN-RELATED"/>
    <property type="match status" value="1"/>
</dbReference>
<evidence type="ECO:0000259" key="3">
    <source>
        <dbReference type="Pfam" id="PF24883"/>
    </source>
</evidence>
<feature type="compositionally biased region" description="Polar residues" evidence="2">
    <location>
        <begin position="30"/>
        <end position="43"/>
    </location>
</feature>
<gene>
    <name evidence="4" type="ORF">D9611_003734</name>
</gene>
<evidence type="ECO:0000313" key="5">
    <source>
        <dbReference type="Proteomes" id="UP000541558"/>
    </source>
</evidence>
<dbReference type="InterPro" id="IPR027417">
    <property type="entry name" value="P-loop_NTPase"/>
</dbReference>
<dbReference type="InterPro" id="IPR056884">
    <property type="entry name" value="NPHP3-like_N"/>
</dbReference>
<sequence length="663" mass="75416">MASQEHGSPSNTGALSLDTTPAHPPVEVQGNVQPTSGSNNSALHSGPTFFPNAHAFQLERLEYTHTAHHHYGPKQASVDGPGWKLLIENSAPNALYDSAARFDPPRCDEDTRVEVTNEIVDWIQNREAPNQLLCMTGAAGSGKSALQQTISERCAELNILAAAFFFNVGDPTRNNLSRFVPTIAYQLGQKDPFLREVIGAAIEYDPLIFGKALKTQLEMLIVQPVTRFFASRNPSDSDQLPFALLIDGLDECKGEARQSELLIGIQDCLLQWRTPFRVFLASRPEMAIYEALNDGGHLEEAAYHIRLSDDYDATADIRRTIQRRLHELGLRRRLKKGWFSESDIEAIVDAASGQYIYAATLLRYVAEPRGSPAERLRTALAWNSDNGQKTKKKAGPFASLDLLYRNIVSNAKEAFEAADEEGRDFLLILNYIIWVNETHRGYRLRDYEDLYLLDRGTCEIIFCDLRSLISVPDRVTDDGQSPFRLYVQSPFQLHHKLFLRLFSQSPFQLFQLYHRSFLDFLEDEDRARGVYVPRSRVVEHSALCCLDRISEISLEDIEYGILQNLGWTKGRDDSIKSRMNFFDYCLSLLIHRDTRQYLGDSFDERFILFINLEGGLEKLKASYIVPWDEDQLLVLKKATPDLAPVLEKYEERWDALELLTEYS</sequence>
<dbReference type="Pfam" id="PF24883">
    <property type="entry name" value="NPHP3_N"/>
    <property type="match status" value="1"/>
</dbReference>
<accession>A0A8H5EY60</accession>
<dbReference type="OrthoDB" id="3040368at2759"/>
<keyword evidence="1" id="KW-0677">Repeat</keyword>
<feature type="domain" description="Nephrocystin 3-like N-terminal" evidence="3">
    <location>
        <begin position="118"/>
        <end position="283"/>
    </location>
</feature>
<dbReference type="SUPFAM" id="SSF52540">
    <property type="entry name" value="P-loop containing nucleoside triphosphate hydrolases"/>
    <property type="match status" value="1"/>
</dbReference>